<dbReference type="Proteomes" id="UP000823635">
    <property type="component" value="Unassembled WGS sequence"/>
</dbReference>
<reference evidence="2" key="2">
    <citation type="journal article" date="2021" name="PeerJ">
        <title>Extensive microbial diversity within the chicken gut microbiome revealed by metagenomics and culture.</title>
        <authorList>
            <person name="Gilroy R."/>
            <person name="Ravi A."/>
            <person name="Getino M."/>
            <person name="Pursley I."/>
            <person name="Horton D.L."/>
            <person name="Alikhan N.F."/>
            <person name="Baker D."/>
            <person name="Gharbi K."/>
            <person name="Hall N."/>
            <person name="Watson M."/>
            <person name="Adriaenssens E.M."/>
            <person name="Foster-Nyarko E."/>
            <person name="Jarju S."/>
            <person name="Secka A."/>
            <person name="Antonio M."/>
            <person name="Oren A."/>
            <person name="Chaudhuri R.R."/>
            <person name="La Ragione R."/>
            <person name="Hildebrand F."/>
            <person name="Pallen M.J."/>
        </authorList>
    </citation>
    <scope>NUCLEOTIDE SEQUENCE</scope>
    <source>
        <strain evidence="2">15467</strain>
    </source>
</reference>
<evidence type="ECO:0000313" key="2">
    <source>
        <dbReference type="EMBL" id="MBO8429313.1"/>
    </source>
</evidence>
<dbReference type="SUPFAM" id="SSF56935">
    <property type="entry name" value="Porins"/>
    <property type="match status" value="1"/>
</dbReference>
<dbReference type="AlphaFoldDB" id="A0A9D9DMD4"/>
<protein>
    <recommendedName>
        <fullName evidence="4">Long-chain fatty acid transport protein</fullName>
    </recommendedName>
</protein>
<feature type="signal peptide" evidence="1">
    <location>
        <begin position="1"/>
        <end position="23"/>
    </location>
</feature>
<comment type="caution">
    <text evidence="2">The sequence shown here is derived from an EMBL/GenBank/DDBJ whole genome shotgun (WGS) entry which is preliminary data.</text>
</comment>
<name>A0A9D9DMD4_9BACT</name>
<dbReference type="Gene3D" id="2.40.160.60">
    <property type="entry name" value="Outer membrane protein transport protein (OMPP1/FadL/TodX)"/>
    <property type="match status" value="1"/>
</dbReference>
<accession>A0A9D9DMD4</accession>
<evidence type="ECO:0008006" key="4">
    <source>
        <dbReference type="Google" id="ProtNLM"/>
    </source>
</evidence>
<reference evidence="2" key="1">
    <citation type="submission" date="2020-10" db="EMBL/GenBank/DDBJ databases">
        <authorList>
            <person name="Gilroy R."/>
        </authorList>
    </citation>
    <scope>NUCLEOTIDE SEQUENCE</scope>
    <source>
        <strain evidence="2">15467</strain>
    </source>
</reference>
<feature type="chain" id="PRO_5039287211" description="Long-chain fatty acid transport protein" evidence="1">
    <location>
        <begin position="24"/>
        <end position="521"/>
    </location>
</feature>
<organism evidence="2 3">
    <name type="scientific">Candidatus Egerieousia excrementavium</name>
    <dbReference type="NCBI Taxonomy" id="2840778"/>
    <lineage>
        <taxon>Bacteria</taxon>
        <taxon>Pseudomonadati</taxon>
        <taxon>Bacteroidota</taxon>
        <taxon>Bacteroidia</taxon>
        <taxon>Bacteroidales</taxon>
        <taxon>Candidatus Egerieousia</taxon>
    </lineage>
</organism>
<sequence length="521" mass="57128">MKRNHIKTAVAAFALLLTGAAFAPAYGQNMWDAYLFSQQTNEGSARSVAMGNAFVALGGDMGAISINPASSGVYTYNEFIFTGGVTSANSHADYLGNSLSAGKTRFGVPNFGFVSTFNTGRRSSGLISWNLALAFNKTNNFTSRMSASGTSTESSYLQSMAQGLGGIHATNLDMNSYNDPFFGSGASWKSILAWNTSLLDTLPDSGSDYYAATENLNGYNIVLGGPVRQYYTSEKTGSISEAVINFGGNISNKFYFGVNLGIVNVWYNYNEFYSESAIDSRNFNSGFENFTMQYRQKTTGTGVNLKAGIIYLPVRGLRIGASISTPTWLYLTDEWEERVTSSFNDGYSQDLLSPLGKYDYRLNTPFRWNVGVAYTIGKIAVISADYESINYSQMKLADYDYPGYFAEENAAISSSFTTADIFRAGAEVRLAPEFAVRAGYQYYNEGYKFDSSTTQIGSLGIGYSGRRGFFIDAAYLQKLKRTSETFTLYDDIVYSDSVVAAPSGTNRYTNWKLLVSIGIRF</sequence>
<evidence type="ECO:0000256" key="1">
    <source>
        <dbReference type="SAM" id="SignalP"/>
    </source>
</evidence>
<dbReference type="EMBL" id="JADINB010000119">
    <property type="protein sequence ID" value="MBO8429313.1"/>
    <property type="molecule type" value="Genomic_DNA"/>
</dbReference>
<gene>
    <name evidence="2" type="ORF">IAC68_05230</name>
</gene>
<proteinExistence type="predicted"/>
<evidence type="ECO:0000313" key="3">
    <source>
        <dbReference type="Proteomes" id="UP000823635"/>
    </source>
</evidence>
<keyword evidence="1" id="KW-0732">Signal</keyword>